<name>A0ACC0V506_9HYPO</name>
<dbReference type="Proteomes" id="UP001163324">
    <property type="component" value="Chromosome 3"/>
</dbReference>
<dbReference type="EMBL" id="CM047942">
    <property type="protein sequence ID" value="KAI9901509.1"/>
    <property type="molecule type" value="Genomic_DNA"/>
</dbReference>
<proteinExistence type="predicted"/>
<protein>
    <submittedName>
        <fullName evidence="1">Uncharacterized protein</fullName>
    </submittedName>
</protein>
<sequence>MASEEMVTRMHSIAAKRKRSQSDMHATEPTISHGATNPYSRTPGQMLQFRLAGINDTDADPSSMLPGFPHKRASKNGTETSVEFDVEPGNGGSRESQKGSQSGPWHGSYRERQLHVLLQSIEQFLDRGDIANAAKTYAIVLRLHPSGQLIDIRHHDIWALGAEILMREGETPSQGASGVLKRWGSAANMNKVKAYFETLIQRHPYNYKSPGRVCALDFNLAMLGCEVYNAFAEHRIALELLQSKNSEESGDEVDTDGVKAAVVDQDAKLVQHKENLRKVTLRTMVDITKRMDRLIQDQPYDKDDNFLSLRATASLYLADLLMPTAGSTTAREWEKASEGRAMEQGIASMYLRRMYDAGCRLDDATLAFLHAHEEDPVSPDRTHGLLPIRGV</sequence>
<accession>A0ACC0V506</accession>
<evidence type="ECO:0000313" key="1">
    <source>
        <dbReference type="EMBL" id="KAI9901509.1"/>
    </source>
</evidence>
<gene>
    <name evidence="1" type="ORF">N3K66_003326</name>
</gene>
<evidence type="ECO:0000313" key="2">
    <source>
        <dbReference type="Proteomes" id="UP001163324"/>
    </source>
</evidence>
<organism evidence="1 2">
    <name type="scientific">Trichothecium roseum</name>
    <dbReference type="NCBI Taxonomy" id="47278"/>
    <lineage>
        <taxon>Eukaryota</taxon>
        <taxon>Fungi</taxon>
        <taxon>Dikarya</taxon>
        <taxon>Ascomycota</taxon>
        <taxon>Pezizomycotina</taxon>
        <taxon>Sordariomycetes</taxon>
        <taxon>Hypocreomycetidae</taxon>
        <taxon>Hypocreales</taxon>
        <taxon>Hypocreales incertae sedis</taxon>
        <taxon>Trichothecium</taxon>
    </lineage>
</organism>
<reference evidence="1" key="1">
    <citation type="submission" date="2022-10" db="EMBL/GenBank/DDBJ databases">
        <title>Complete Genome of Trichothecium roseum strain YXFP-22015, a Plant Pathogen Isolated from Citrus.</title>
        <authorList>
            <person name="Wang Y."/>
            <person name="Zhu L."/>
        </authorList>
    </citation>
    <scope>NUCLEOTIDE SEQUENCE</scope>
    <source>
        <strain evidence="1">YXFP-22015</strain>
    </source>
</reference>
<keyword evidence="2" id="KW-1185">Reference proteome</keyword>
<comment type="caution">
    <text evidence="1">The sequence shown here is derived from an EMBL/GenBank/DDBJ whole genome shotgun (WGS) entry which is preliminary data.</text>
</comment>